<sequence length="83" mass="9034">MKKAMSIVFALVLSGFTAFSVSGQTKPGSDTTKMKKMKMPVQYTCTMHPEVISNKPGKCPKCGMTLVKKTKAKSKPAMGKMKM</sequence>
<feature type="chain" id="PRO_5002210862" description="Heavy metal binding domain-containing protein" evidence="1">
    <location>
        <begin position="21"/>
        <end position="83"/>
    </location>
</feature>
<dbReference type="Pfam" id="PF19335">
    <property type="entry name" value="HMBD"/>
    <property type="match status" value="1"/>
</dbReference>
<dbReference type="OrthoDB" id="894336at2"/>
<name>A0A0D0GWW2_9SPHI</name>
<evidence type="ECO:0000256" key="1">
    <source>
        <dbReference type="SAM" id="SignalP"/>
    </source>
</evidence>
<dbReference type="EMBL" id="JXRA01000005">
    <property type="protein sequence ID" value="KIO78896.1"/>
    <property type="molecule type" value="Genomic_DNA"/>
</dbReference>
<feature type="domain" description="Heavy metal binding" evidence="2">
    <location>
        <begin position="43"/>
        <end position="69"/>
    </location>
</feature>
<dbReference type="RefSeq" id="WP_041877485.1">
    <property type="nucleotide sequence ID" value="NZ_CP157278.1"/>
</dbReference>
<evidence type="ECO:0000313" key="3">
    <source>
        <dbReference type="EMBL" id="KIO78896.1"/>
    </source>
</evidence>
<organism evidence="3 4">
    <name type="scientific">Pedobacter lusitanus</name>
    <dbReference type="NCBI Taxonomy" id="1503925"/>
    <lineage>
        <taxon>Bacteria</taxon>
        <taxon>Pseudomonadati</taxon>
        <taxon>Bacteroidota</taxon>
        <taxon>Sphingobacteriia</taxon>
        <taxon>Sphingobacteriales</taxon>
        <taxon>Sphingobacteriaceae</taxon>
        <taxon>Pedobacter</taxon>
    </lineage>
</organism>
<dbReference type="Proteomes" id="UP000032049">
    <property type="component" value="Unassembled WGS sequence"/>
</dbReference>
<reference evidence="3 4" key="1">
    <citation type="submission" date="2015-01" db="EMBL/GenBank/DDBJ databases">
        <title>Draft genome sequence of Pedobacter sp. NL19 isolated from sludge of an effluent treatment pond in an abandoned uranium mine.</title>
        <authorList>
            <person name="Santos T."/>
            <person name="Caetano T."/>
            <person name="Covas C."/>
            <person name="Cruz A."/>
            <person name="Mendo S."/>
        </authorList>
    </citation>
    <scope>NUCLEOTIDE SEQUENCE [LARGE SCALE GENOMIC DNA]</scope>
    <source>
        <strain evidence="3 4">NL19</strain>
    </source>
</reference>
<gene>
    <name evidence="3" type="ORF">TH53_00880</name>
</gene>
<comment type="caution">
    <text evidence="3">The sequence shown here is derived from an EMBL/GenBank/DDBJ whole genome shotgun (WGS) entry which is preliminary data.</text>
</comment>
<dbReference type="GO" id="GO:0046872">
    <property type="term" value="F:metal ion binding"/>
    <property type="evidence" value="ECO:0007669"/>
    <property type="project" value="InterPro"/>
</dbReference>
<feature type="signal peptide" evidence="1">
    <location>
        <begin position="1"/>
        <end position="20"/>
    </location>
</feature>
<dbReference type="STRING" id="1503925.TH53_00880"/>
<keyword evidence="1" id="KW-0732">Signal</keyword>
<proteinExistence type="predicted"/>
<evidence type="ECO:0000259" key="2">
    <source>
        <dbReference type="Pfam" id="PF19335"/>
    </source>
</evidence>
<evidence type="ECO:0000313" key="4">
    <source>
        <dbReference type="Proteomes" id="UP000032049"/>
    </source>
</evidence>
<protein>
    <recommendedName>
        <fullName evidence="2">Heavy metal binding domain-containing protein</fullName>
    </recommendedName>
</protein>
<keyword evidence="4" id="KW-1185">Reference proteome</keyword>
<dbReference type="InterPro" id="IPR045800">
    <property type="entry name" value="HMBD"/>
</dbReference>
<dbReference type="AlphaFoldDB" id="A0A0D0GWW2"/>
<accession>A0A0D0GWW2</accession>